<dbReference type="PANTHER" id="PTHR42785:SF1">
    <property type="entry name" value="DNA TOPOISOMERASE"/>
    <property type="match status" value="1"/>
</dbReference>
<dbReference type="OrthoDB" id="38765at2759"/>
<dbReference type="EMBL" id="NBIV01000393">
    <property type="protein sequence ID" value="PXF39955.1"/>
    <property type="molecule type" value="Genomic_DNA"/>
</dbReference>
<dbReference type="NCBIfam" id="TIGR01051">
    <property type="entry name" value="topA_bact"/>
    <property type="match status" value="1"/>
</dbReference>
<protein>
    <recommendedName>
        <fullName evidence="3">DNA topoisomerase</fullName>
        <ecNumber evidence="3">5.6.2.1</ecNumber>
    </recommendedName>
</protein>
<dbReference type="InterPro" id="IPR013826">
    <property type="entry name" value="Topo_IA_cen_sub3"/>
</dbReference>
<dbReference type="GO" id="GO:0003917">
    <property type="term" value="F:DNA topoisomerase type I (single strand cut, ATP-independent) activity"/>
    <property type="evidence" value="ECO:0007669"/>
    <property type="project" value="UniProtKB-EC"/>
</dbReference>
<dbReference type="InterPro" id="IPR023405">
    <property type="entry name" value="Topo_IA_core_domain"/>
</dbReference>
<dbReference type="Gene3D" id="3.40.50.140">
    <property type="match status" value="1"/>
</dbReference>
<dbReference type="PROSITE" id="PS52039">
    <property type="entry name" value="TOPO_IA_2"/>
    <property type="match status" value="1"/>
</dbReference>
<evidence type="ECO:0000256" key="1">
    <source>
        <dbReference type="ARBA" id="ARBA00000213"/>
    </source>
</evidence>
<feature type="domain" description="Topo IA-type catalytic" evidence="8">
    <location>
        <begin position="193"/>
        <end position="654"/>
    </location>
</feature>
<dbReference type="EC" id="5.6.2.1" evidence="3"/>
<dbReference type="Gene3D" id="1.10.460.10">
    <property type="entry name" value="Topoisomerase I, domain 2"/>
    <property type="match status" value="1"/>
</dbReference>
<dbReference type="Pfam" id="PF01751">
    <property type="entry name" value="Toprim"/>
    <property type="match status" value="1"/>
</dbReference>
<sequence>MSIVGHRLHVMKTIHVLPSFVAPISLLTRPSLLPLHRHRCRVFATAACVADNVPTLVIVESPAKALTIQKIVPDHYSVRSCVGHVREIPSSAKRIPAKYKSEPWARLGVDVDNDFRPLYVLIAGKLHIIRELKKELEKSQQLILATDDDREGEAISWHLTEVLKPCVPVKRAVFQEITPEAILHAFSNCRQVDLNLVSAQETRRVLDRLAGYTMSPLLWKKIAKGLSAGRVQSVAMSVIVQREIQRVRFQCAKYSGASATFLASSTPITAILSEINGVRMVKGTDFDDETGELTDAARKNARTRFDHDRMTALCERLDCHNATVKSVEHRETSRHPPTPLITSTLQQECGNRFGFGAGRTMRIAQKLYENGLITYMRTDNPKLSDQAVASCREAVQQIYGKDVLRDQNTVTRGSKRKASQAAHEAIRPAGSKFKEPHELTDLNEDEQSVYSLIFRRTLASQMCSAKLHSTTIRVEVPALSDKAVDVVVFKATGTTVVQAGFLKALQDASAREESPFLPRVHEGMAIEFRDFQVLDHETKPPPRFNDASLVKVLEELGVGRPSTYAGIIEKLITRGYIFRGSSLPGEKKVPRGPWSLALQLLLWKSCWLVTFPLLLTLSSQHVWKQPLIKLLQVWQIVPSFCMSITAEGPGFLPL</sequence>
<comment type="caution">
    <text evidence="9">The sequence shown here is derived from an EMBL/GenBank/DDBJ whole genome shotgun (WGS) entry which is preliminary data.</text>
</comment>
<dbReference type="PROSITE" id="PS00396">
    <property type="entry name" value="TOPO_IA_1"/>
    <property type="match status" value="1"/>
</dbReference>
<keyword evidence="10" id="KW-1185">Reference proteome</keyword>
<dbReference type="PRINTS" id="PR00417">
    <property type="entry name" value="PRTPISMRASEI"/>
</dbReference>
<dbReference type="PROSITE" id="PS50880">
    <property type="entry name" value="TOPRIM"/>
    <property type="match status" value="1"/>
</dbReference>
<comment type="similarity">
    <text evidence="2">Belongs to the type IA topoisomerase family.</text>
</comment>
<evidence type="ECO:0000256" key="2">
    <source>
        <dbReference type="ARBA" id="ARBA00009446"/>
    </source>
</evidence>
<evidence type="ECO:0000256" key="3">
    <source>
        <dbReference type="ARBA" id="ARBA00012891"/>
    </source>
</evidence>
<evidence type="ECO:0000313" key="9">
    <source>
        <dbReference type="EMBL" id="PXF39955.1"/>
    </source>
</evidence>
<dbReference type="InterPro" id="IPR013824">
    <property type="entry name" value="Topo_IA_cen_sub1"/>
</dbReference>
<dbReference type="SMART" id="SM00436">
    <property type="entry name" value="TOP1Bc"/>
    <property type="match status" value="1"/>
</dbReference>
<dbReference type="Gene3D" id="1.10.290.10">
    <property type="entry name" value="Topoisomerase I, domain 4"/>
    <property type="match status" value="1"/>
</dbReference>
<evidence type="ECO:0000256" key="5">
    <source>
        <dbReference type="ARBA" id="ARBA00023125"/>
    </source>
</evidence>
<dbReference type="InterPro" id="IPR005733">
    <property type="entry name" value="TopoI_bac-type"/>
</dbReference>
<evidence type="ECO:0000256" key="4">
    <source>
        <dbReference type="ARBA" id="ARBA00023029"/>
    </source>
</evidence>
<evidence type="ECO:0000259" key="7">
    <source>
        <dbReference type="PROSITE" id="PS50880"/>
    </source>
</evidence>
<dbReference type="SMART" id="SM00437">
    <property type="entry name" value="TOP1Ac"/>
    <property type="match status" value="1"/>
</dbReference>
<accession>A0A2V3ICY5</accession>
<dbReference type="InterPro" id="IPR013825">
    <property type="entry name" value="Topo_IA_cen_sub2"/>
</dbReference>
<dbReference type="InterPro" id="IPR000380">
    <property type="entry name" value="Topo_IA"/>
</dbReference>
<comment type="catalytic activity">
    <reaction evidence="1">
        <text>ATP-independent breakage of single-stranded DNA, followed by passage and rejoining.</text>
        <dbReference type="EC" id="5.6.2.1"/>
    </reaction>
</comment>
<dbReference type="CDD" id="cd03363">
    <property type="entry name" value="TOPRIM_TopoIA_TopoI"/>
    <property type="match status" value="1"/>
</dbReference>
<keyword evidence="5" id="KW-0238">DNA-binding</keyword>
<dbReference type="InterPro" id="IPR023406">
    <property type="entry name" value="Topo_IA_AS"/>
</dbReference>
<keyword evidence="4" id="KW-0799">Topoisomerase</keyword>
<evidence type="ECO:0000313" key="10">
    <source>
        <dbReference type="Proteomes" id="UP000247409"/>
    </source>
</evidence>
<dbReference type="InterPro" id="IPR003601">
    <property type="entry name" value="Topo_IA_2"/>
</dbReference>
<evidence type="ECO:0000256" key="6">
    <source>
        <dbReference type="ARBA" id="ARBA00023235"/>
    </source>
</evidence>
<feature type="domain" description="Toprim" evidence="7">
    <location>
        <begin position="54"/>
        <end position="178"/>
    </location>
</feature>
<dbReference type="InterPro" id="IPR034149">
    <property type="entry name" value="TOPRIM_TopoI"/>
</dbReference>
<organism evidence="9 10">
    <name type="scientific">Gracilariopsis chorda</name>
    <dbReference type="NCBI Taxonomy" id="448386"/>
    <lineage>
        <taxon>Eukaryota</taxon>
        <taxon>Rhodophyta</taxon>
        <taxon>Florideophyceae</taxon>
        <taxon>Rhodymeniophycidae</taxon>
        <taxon>Gracilariales</taxon>
        <taxon>Gracilariaceae</taxon>
        <taxon>Gracilariopsis</taxon>
    </lineage>
</organism>
<dbReference type="GO" id="GO:0006265">
    <property type="term" value="P:DNA topological change"/>
    <property type="evidence" value="ECO:0007669"/>
    <property type="project" value="InterPro"/>
</dbReference>
<dbReference type="InterPro" id="IPR013497">
    <property type="entry name" value="Topo_IA_cen"/>
</dbReference>
<reference evidence="9 10" key="1">
    <citation type="journal article" date="2018" name="Mol. Biol. Evol.">
        <title>Analysis of the draft genome of the red seaweed Gracilariopsis chorda provides insights into genome size evolution in Rhodophyta.</title>
        <authorList>
            <person name="Lee J."/>
            <person name="Yang E.C."/>
            <person name="Graf L."/>
            <person name="Yang J.H."/>
            <person name="Qiu H."/>
            <person name="Zel Zion U."/>
            <person name="Chan C.X."/>
            <person name="Stephens T.G."/>
            <person name="Weber A.P.M."/>
            <person name="Boo G.H."/>
            <person name="Boo S.M."/>
            <person name="Kim K.M."/>
            <person name="Shin Y."/>
            <person name="Jung M."/>
            <person name="Lee S.J."/>
            <person name="Yim H.S."/>
            <person name="Lee J.H."/>
            <person name="Bhattacharya D."/>
            <person name="Yoon H.S."/>
        </authorList>
    </citation>
    <scope>NUCLEOTIDE SEQUENCE [LARGE SCALE GENOMIC DNA]</scope>
    <source>
        <strain evidence="9 10">SKKU-2015</strain>
        <tissue evidence="9">Whole body</tissue>
    </source>
</reference>
<dbReference type="PANTHER" id="PTHR42785">
    <property type="entry name" value="DNA TOPOISOMERASE, TYPE IA, CORE"/>
    <property type="match status" value="1"/>
</dbReference>
<dbReference type="GO" id="GO:0003677">
    <property type="term" value="F:DNA binding"/>
    <property type="evidence" value="ECO:0007669"/>
    <property type="project" value="UniProtKB-KW"/>
</dbReference>
<name>A0A2V3ICY5_9FLOR</name>
<evidence type="ECO:0000259" key="8">
    <source>
        <dbReference type="PROSITE" id="PS52039"/>
    </source>
</evidence>
<gene>
    <name evidence="9" type="ORF">BWQ96_10339</name>
</gene>
<dbReference type="CDD" id="cd00186">
    <property type="entry name" value="TOP1Ac"/>
    <property type="match status" value="1"/>
</dbReference>
<dbReference type="SUPFAM" id="SSF56712">
    <property type="entry name" value="Prokaryotic type I DNA topoisomerase"/>
    <property type="match status" value="1"/>
</dbReference>
<dbReference type="Proteomes" id="UP000247409">
    <property type="component" value="Unassembled WGS sequence"/>
</dbReference>
<dbReference type="Gene3D" id="2.70.20.10">
    <property type="entry name" value="Topoisomerase I, domain 3"/>
    <property type="match status" value="1"/>
</dbReference>
<dbReference type="STRING" id="448386.A0A2V3ICY5"/>
<dbReference type="InterPro" id="IPR003602">
    <property type="entry name" value="Topo_IA_DNA-bd_dom"/>
</dbReference>
<dbReference type="SMART" id="SM00493">
    <property type="entry name" value="TOPRIM"/>
    <property type="match status" value="1"/>
</dbReference>
<dbReference type="InterPro" id="IPR006171">
    <property type="entry name" value="TOPRIM_dom"/>
</dbReference>
<keyword evidence="6 9" id="KW-0413">Isomerase</keyword>
<dbReference type="Pfam" id="PF01131">
    <property type="entry name" value="Topoisom_bac"/>
    <property type="match status" value="1"/>
</dbReference>
<dbReference type="AlphaFoldDB" id="A0A2V3ICY5"/>
<proteinExistence type="inferred from homology"/>